<keyword evidence="4" id="KW-0378">Hydrolase</keyword>
<dbReference type="InterPro" id="IPR025724">
    <property type="entry name" value="GAG-pre-integrase_dom"/>
</dbReference>
<feature type="domain" description="Integrase catalytic" evidence="11">
    <location>
        <begin position="424"/>
        <end position="595"/>
    </location>
</feature>
<keyword evidence="13" id="KW-1185">Reference proteome</keyword>
<gene>
    <name evidence="12" type="ORF">LENED_009138</name>
</gene>
<dbReference type="Pfam" id="PF00098">
    <property type="entry name" value="zf-CCHC"/>
    <property type="match status" value="1"/>
</dbReference>
<dbReference type="InterPro" id="IPR039537">
    <property type="entry name" value="Retrotran_Ty1/copia-like"/>
</dbReference>
<dbReference type="SUPFAM" id="SSF53098">
    <property type="entry name" value="Ribonuclease H-like"/>
    <property type="match status" value="1"/>
</dbReference>
<dbReference type="PANTHER" id="PTHR42648">
    <property type="entry name" value="TRANSPOSASE, PUTATIVE-RELATED"/>
    <property type="match status" value="1"/>
</dbReference>
<evidence type="ECO:0000256" key="1">
    <source>
        <dbReference type="ARBA" id="ARBA00022578"/>
    </source>
</evidence>
<reference evidence="12 13" key="2">
    <citation type="submission" date="2017-02" db="EMBL/GenBank/DDBJ databases">
        <title>A genome survey and senescence transcriptome analysis in Lentinula edodes.</title>
        <authorList>
            <person name="Sakamoto Y."/>
            <person name="Nakade K."/>
            <person name="Sato S."/>
            <person name="Yoshida Y."/>
            <person name="Miyazaki K."/>
            <person name="Natsume S."/>
            <person name="Konno N."/>
        </authorList>
    </citation>
    <scope>NUCLEOTIDE SEQUENCE [LARGE SCALE GENOMIC DNA]</scope>
    <source>
        <strain evidence="12 13">NBRC 111202</strain>
    </source>
</reference>
<dbReference type="GO" id="GO:0003887">
    <property type="term" value="F:DNA-directed DNA polymerase activity"/>
    <property type="evidence" value="ECO:0007669"/>
    <property type="project" value="UniProtKB-EC"/>
</dbReference>
<dbReference type="InterPro" id="IPR013103">
    <property type="entry name" value="RVT_2"/>
</dbReference>
<dbReference type="STRING" id="5353.A0A1Q3EIZ7"/>
<organism evidence="12 13">
    <name type="scientific">Lentinula edodes</name>
    <name type="common">Shiitake mushroom</name>
    <name type="synonym">Lentinus edodes</name>
    <dbReference type="NCBI Taxonomy" id="5353"/>
    <lineage>
        <taxon>Eukaryota</taxon>
        <taxon>Fungi</taxon>
        <taxon>Dikarya</taxon>
        <taxon>Basidiomycota</taxon>
        <taxon>Agaricomycotina</taxon>
        <taxon>Agaricomycetes</taxon>
        <taxon>Agaricomycetidae</taxon>
        <taxon>Agaricales</taxon>
        <taxon>Marasmiineae</taxon>
        <taxon>Omphalotaceae</taxon>
        <taxon>Lentinula</taxon>
    </lineage>
</organism>
<dbReference type="CDD" id="cd09272">
    <property type="entry name" value="RNase_HI_RT_Ty1"/>
    <property type="match status" value="1"/>
</dbReference>
<dbReference type="EMBL" id="BDGU01000398">
    <property type="protein sequence ID" value="GAW07165.1"/>
    <property type="molecule type" value="Genomic_DNA"/>
</dbReference>
<dbReference type="Pfam" id="PF07727">
    <property type="entry name" value="RVT_2"/>
    <property type="match status" value="1"/>
</dbReference>
<comment type="catalytic activity">
    <reaction evidence="7">
        <text>DNA(n) + a 2'-deoxyribonucleoside 5'-triphosphate = DNA(n+1) + diphosphate</text>
        <dbReference type="Rhea" id="RHEA:22508"/>
        <dbReference type="Rhea" id="RHEA-COMP:17339"/>
        <dbReference type="Rhea" id="RHEA-COMP:17340"/>
        <dbReference type="ChEBI" id="CHEBI:33019"/>
        <dbReference type="ChEBI" id="CHEBI:61560"/>
        <dbReference type="ChEBI" id="CHEBI:173112"/>
        <dbReference type="EC" id="2.7.7.7"/>
    </reaction>
</comment>
<keyword evidence="8" id="KW-0862">Zinc</keyword>
<protein>
    <submittedName>
        <fullName evidence="12">Gag-pol polyprotein</fullName>
    </submittedName>
</protein>
<dbReference type="InterPro" id="IPR012337">
    <property type="entry name" value="RNaseH-like_sf"/>
</dbReference>
<proteinExistence type="predicted"/>
<feature type="compositionally biased region" description="Polar residues" evidence="9">
    <location>
        <begin position="279"/>
        <end position="294"/>
    </location>
</feature>
<feature type="compositionally biased region" description="Acidic residues" evidence="9">
    <location>
        <begin position="673"/>
        <end position="684"/>
    </location>
</feature>
<reference evidence="12 13" key="1">
    <citation type="submission" date="2016-08" db="EMBL/GenBank/DDBJ databases">
        <authorList>
            <consortium name="Lentinula edodes genome sequencing consortium"/>
            <person name="Sakamoto Y."/>
            <person name="Nakade K."/>
            <person name="Sato S."/>
            <person name="Yoshida Y."/>
            <person name="Miyazaki K."/>
            <person name="Natsume S."/>
            <person name="Konno N."/>
        </authorList>
    </citation>
    <scope>NUCLEOTIDE SEQUENCE [LARGE SCALE GENOMIC DNA]</scope>
    <source>
        <strain evidence="12 13">NBRC 111202</strain>
    </source>
</reference>
<sequence length="1229" mass="138869">MSFGNSPNIPRLPDEKQLVGEDNWRPYKREIMFAVQSKGLTGYLDGTIPRPSSYPGQIYPAAQQTTPLFSPTPFPEEWDSRDRLVAGAIVSNITDLVRLGVDETKHASEIWQALIKRFEKRDEQRIHLADTNLRQEKYDPESTMEEHEKRMRNLLKKVHDLGGTATDAQFRCIIISSMPPGWRQDVRSVPGMTSADAFTYLHTLWYEKEEERKEEERDTKRVKALMAAHLNPTTPNLTQGNQPRSTSRSVITCHNCGKPGHIAKKCWGKGEGMEGQWPKQGQVNKTKAGTSANAATPDDPPEVVSPMATYVMSAQVSRKPNGQGMRGEWGLGILTVKTPEGDTILEGFGRNKMYEVEVLESGNLTVSYSRARDRPTNILTWHRRLGHVAICRILWMSNRNLVDGLHITNREVHRMCEDCLYGKAMKRPFDEILTHESEVLERVHINLFGPSRTQSRGGAAYLMLCTDGKSSFRVPHYLTNKKKEMGVKAEKQTGKVLRTIRIDGGGELNNGLVDEYCTEHGITIEKVPHDSSAANGVAERSFRTVMEGTRTLLEEADLPYSFWGEASSTFIYVDNFVPSLRYPDVVPIEAWTQRRQDVSHLRPFGCDCWATLPRRQTDGKLSRQAVKGKLLGYMGRRGYRVWIPETKKVEESHDVTFEEGIPHRTQKPKGIEETQEDEIFEDPTTETLGSEANPDHNTDITGDRNQTVNTHDIPVTQMDLPPPDALEPPAPLQPVEPARRSGRGHIPSRRYLESSEYHDREATAQQAGEEWSMARHVDTPMALIIQNPYTFAATTGDLWVPQSYKQAMKRPELWKEPMECEFKTLTDKNCWDLVELPPEANLTGGRWTYTIKFDALGNLLKRKARYVAQGYTQVQGQDYNKTYGGVARMESVRLILAITVALRLSIFQVDFTAAFLNSPIMHHVYMKQPEGFVQPGSDHLHPITKAITISQKAYFQRMLTHFGLEHVRRRTTPLPLNVKLHELPTPLPDADRTFMADKPYRPIVGSILWGQVCTRPDLAFAGSLLARYQLNPGREHWQCVEWVAGYILNTLDYSITYCTPTKPDKPEPGDGLQPYAYVDSDHAGCQDTYRSTSGYVFFMAGAPVSWSSKRQATVALSTTESEYIGLSRATQQAVWLSSFLSEVDLPQTGPINLLGDNFGSVSLSENSKWHALVKHIEMRHHYVREKVASKEVRIQRIRSGENVADIFTKALNGTAHSKLVSLLGLDRTE</sequence>
<dbReference type="GO" id="GO:0003964">
    <property type="term" value="F:RNA-directed DNA polymerase activity"/>
    <property type="evidence" value="ECO:0007669"/>
    <property type="project" value="UniProtKB-EC"/>
</dbReference>
<accession>A0A1Q3EIZ7</accession>
<evidence type="ECO:0000256" key="6">
    <source>
        <dbReference type="ARBA" id="ARBA00048173"/>
    </source>
</evidence>
<dbReference type="Proteomes" id="UP000188533">
    <property type="component" value="Unassembled WGS sequence"/>
</dbReference>
<dbReference type="GO" id="GO:0015074">
    <property type="term" value="P:DNA integration"/>
    <property type="evidence" value="ECO:0007669"/>
    <property type="project" value="InterPro"/>
</dbReference>
<keyword evidence="5" id="KW-0694">RNA-binding</keyword>
<dbReference type="GO" id="GO:0006397">
    <property type="term" value="P:mRNA processing"/>
    <property type="evidence" value="ECO:0007669"/>
    <property type="project" value="UniProtKB-KW"/>
</dbReference>
<dbReference type="AlphaFoldDB" id="A0A1Q3EIZ7"/>
<evidence type="ECO:0000256" key="3">
    <source>
        <dbReference type="ARBA" id="ARBA00022723"/>
    </source>
</evidence>
<dbReference type="PROSITE" id="PS50158">
    <property type="entry name" value="ZF_CCHC"/>
    <property type="match status" value="1"/>
</dbReference>
<evidence type="ECO:0000256" key="4">
    <source>
        <dbReference type="ARBA" id="ARBA00022801"/>
    </source>
</evidence>
<dbReference type="PANTHER" id="PTHR42648:SF18">
    <property type="entry name" value="RETROTRANSPOSON, UNCLASSIFIED-LIKE PROTEIN"/>
    <property type="match status" value="1"/>
</dbReference>
<evidence type="ECO:0000256" key="2">
    <source>
        <dbReference type="ARBA" id="ARBA00022664"/>
    </source>
</evidence>
<dbReference type="InterPro" id="IPR001584">
    <property type="entry name" value="Integrase_cat-core"/>
</dbReference>
<dbReference type="InterPro" id="IPR036397">
    <property type="entry name" value="RNaseH_sf"/>
</dbReference>
<dbReference type="Pfam" id="PF13976">
    <property type="entry name" value="gag_pre-integrs"/>
    <property type="match status" value="1"/>
</dbReference>
<dbReference type="GO" id="GO:0016787">
    <property type="term" value="F:hydrolase activity"/>
    <property type="evidence" value="ECO:0007669"/>
    <property type="project" value="UniProtKB-KW"/>
</dbReference>
<evidence type="ECO:0000259" key="10">
    <source>
        <dbReference type="PROSITE" id="PS50158"/>
    </source>
</evidence>
<feature type="compositionally biased region" description="Basic and acidic residues" evidence="9">
    <location>
        <begin position="693"/>
        <end position="702"/>
    </location>
</feature>
<evidence type="ECO:0000313" key="13">
    <source>
        <dbReference type="Proteomes" id="UP000188533"/>
    </source>
</evidence>
<dbReference type="InterPro" id="IPR036875">
    <property type="entry name" value="Znf_CCHC_sf"/>
</dbReference>
<name>A0A1Q3EIZ7_LENED</name>
<dbReference type="InterPro" id="IPR001878">
    <property type="entry name" value="Znf_CCHC"/>
</dbReference>
<dbReference type="Gene3D" id="3.30.420.10">
    <property type="entry name" value="Ribonuclease H-like superfamily/Ribonuclease H"/>
    <property type="match status" value="1"/>
</dbReference>
<dbReference type="Pfam" id="PF25597">
    <property type="entry name" value="SH3_retrovirus"/>
    <property type="match status" value="1"/>
</dbReference>
<dbReference type="SUPFAM" id="SSF57756">
    <property type="entry name" value="Retrovirus zinc finger-like domains"/>
    <property type="match status" value="1"/>
</dbReference>
<evidence type="ECO:0000256" key="9">
    <source>
        <dbReference type="SAM" id="MobiDB-lite"/>
    </source>
</evidence>
<dbReference type="PROSITE" id="PS50994">
    <property type="entry name" value="INTEGRASE"/>
    <property type="match status" value="1"/>
</dbReference>
<dbReference type="InterPro" id="IPR057670">
    <property type="entry name" value="SH3_retrovirus"/>
</dbReference>
<feature type="region of interest" description="Disordered" evidence="9">
    <location>
        <begin position="273"/>
        <end position="303"/>
    </location>
</feature>
<feature type="domain" description="CCHC-type" evidence="10">
    <location>
        <begin position="253"/>
        <end position="266"/>
    </location>
</feature>
<evidence type="ECO:0000256" key="5">
    <source>
        <dbReference type="ARBA" id="ARBA00022884"/>
    </source>
</evidence>
<keyword evidence="3" id="KW-0479">Metal-binding</keyword>
<dbReference type="SMART" id="SM00343">
    <property type="entry name" value="ZnF_C2HC"/>
    <property type="match status" value="1"/>
</dbReference>
<feature type="region of interest" description="Disordered" evidence="9">
    <location>
        <begin position="666"/>
        <end position="761"/>
    </location>
</feature>
<feature type="compositionally biased region" description="Basic and acidic residues" evidence="9">
    <location>
        <begin position="750"/>
        <end position="761"/>
    </location>
</feature>
<keyword evidence="8" id="KW-0863">Zinc-finger</keyword>
<evidence type="ECO:0000256" key="7">
    <source>
        <dbReference type="ARBA" id="ARBA00049244"/>
    </source>
</evidence>
<dbReference type="GO" id="GO:0005634">
    <property type="term" value="C:nucleus"/>
    <property type="evidence" value="ECO:0007669"/>
    <property type="project" value="UniProtKB-ARBA"/>
</dbReference>
<evidence type="ECO:0000256" key="8">
    <source>
        <dbReference type="PROSITE-ProRule" id="PRU00047"/>
    </source>
</evidence>
<dbReference type="GO" id="GO:0008270">
    <property type="term" value="F:zinc ion binding"/>
    <property type="evidence" value="ECO:0007669"/>
    <property type="project" value="UniProtKB-KW"/>
</dbReference>
<evidence type="ECO:0000259" key="11">
    <source>
        <dbReference type="PROSITE" id="PS50994"/>
    </source>
</evidence>
<feature type="compositionally biased region" description="Pro residues" evidence="9">
    <location>
        <begin position="720"/>
        <end position="734"/>
    </location>
</feature>
<comment type="caution">
    <text evidence="12">The sequence shown here is derived from an EMBL/GenBank/DDBJ whole genome shotgun (WGS) entry which is preliminary data.</text>
</comment>
<evidence type="ECO:0000313" key="12">
    <source>
        <dbReference type="EMBL" id="GAW07165.1"/>
    </source>
</evidence>
<dbReference type="GO" id="GO:0003723">
    <property type="term" value="F:RNA binding"/>
    <property type="evidence" value="ECO:0007669"/>
    <property type="project" value="UniProtKB-KW"/>
</dbReference>
<dbReference type="Pfam" id="PF14223">
    <property type="entry name" value="Retrotran_gag_2"/>
    <property type="match status" value="1"/>
</dbReference>
<dbReference type="GO" id="GO:0032196">
    <property type="term" value="P:transposition"/>
    <property type="evidence" value="ECO:0007669"/>
    <property type="project" value="UniProtKB-KW"/>
</dbReference>
<keyword evidence="2" id="KW-0507">mRNA processing</keyword>
<comment type="catalytic activity">
    <reaction evidence="6">
        <text>DNA(n) + a 2'-deoxyribonucleoside 5'-triphosphate = DNA(n+1) + diphosphate</text>
        <dbReference type="Rhea" id="RHEA:22508"/>
        <dbReference type="Rhea" id="RHEA-COMP:17339"/>
        <dbReference type="Rhea" id="RHEA-COMP:17340"/>
        <dbReference type="ChEBI" id="CHEBI:33019"/>
        <dbReference type="ChEBI" id="CHEBI:61560"/>
        <dbReference type="ChEBI" id="CHEBI:173112"/>
        <dbReference type="EC" id="2.7.7.49"/>
    </reaction>
</comment>
<keyword evidence="1" id="KW-0815">Transposition</keyword>